<comment type="caution">
    <text evidence="3">The sequence shown here is derived from an EMBL/GenBank/DDBJ whole genome shotgun (WGS) entry which is preliminary data.</text>
</comment>
<feature type="transmembrane region" description="Helical" evidence="1">
    <location>
        <begin position="107"/>
        <end position="128"/>
    </location>
</feature>
<dbReference type="RefSeq" id="WP_301212752.1">
    <property type="nucleotide sequence ID" value="NZ_JAROCF010000001.1"/>
</dbReference>
<feature type="transmembrane region" description="Helical" evidence="1">
    <location>
        <begin position="140"/>
        <end position="168"/>
    </location>
</feature>
<keyword evidence="1" id="KW-1133">Transmembrane helix</keyword>
<proteinExistence type="predicted"/>
<keyword evidence="1" id="KW-0812">Transmembrane</keyword>
<keyword evidence="4" id="KW-1185">Reference proteome</keyword>
<evidence type="ECO:0000259" key="2">
    <source>
        <dbReference type="Pfam" id="PF04982"/>
    </source>
</evidence>
<evidence type="ECO:0000313" key="4">
    <source>
        <dbReference type="Proteomes" id="UP001174208"/>
    </source>
</evidence>
<protein>
    <submittedName>
        <fullName evidence="3">HPP family protein</fullName>
    </submittedName>
</protein>
<keyword evidence="1" id="KW-0472">Membrane</keyword>
<evidence type="ECO:0000256" key="1">
    <source>
        <dbReference type="SAM" id="Phobius"/>
    </source>
</evidence>
<dbReference type="Proteomes" id="UP001174208">
    <property type="component" value="Unassembled WGS sequence"/>
</dbReference>
<feature type="domain" description="HPP transmembrane region" evidence="2">
    <location>
        <begin position="26"/>
        <end position="166"/>
    </location>
</feature>
<dbReference type="InterPro" id="IPR058581">
    <property type="entry name" value="TM_HPP"/>
</dbReference>
<gene>
    <name evidence="3" type="ORF">P5G50_02275</name>
</gene>
<reference evidence="3" key="1">
    <citation type="submission" date="2023-06" db="EMBL/GenBank/DDBJ databases">
        <title>MT1 and MT2 Draft Genomes of Novel Species.</title>
        <authorList>
            <person name="Venkateswaran K."/>
        </authorList>
    </citation>
    <scope>NUCLEOTIDE SEQUENCE</scope>
    <source>
        <strain evidence="3">F6_8S_P_1B</strain>
    </source>
</reference>
<dbReference type="Pfam" id="PF04982">
    <property type="entry name" value="TM_HPP"/>
    <property type="match status" value="1"/>
</dbReference>
<feature type="transmembrane region" description="Helical" evidence="1">
    <location>
        <begin position="76"/>
        <end position="95"/>
    </location>
</feature>
<accession>A0ABT8K8B0</accession>
<name>A0ABT8K8B0_9MICO</name>
<organism evidence="3 4">
    <name type="scientific">Leifsonia williamsii</name>
    <dbReference type="NCBI Taxonomy" id="3035919"/>
    <lineage>
        <taxon>Bacteria</taxon>
        <taxon>Bacillati</taxon>
        <taxon>Actinomycetota</taxon>
        <taxon>Actinomycetes</taxon>
        <taxon>Micrococcales</taxon>
        <taxon>Microbacteriaceae</taxon>
        <taxon>Leifsonia</taxon>
    </lineage>
</organism>
<feature type="transmembrane region" description="Helical" evidence="1">
    <location>
        <begin position="21"/>
        <end position="41"/>
    </location>
</feature>
<sequence length="185" mass="18804">MSAVTDRPSVLERSQQRAGEVGAGVYVGLLSLVVLAVSGTIGMLLMTPWLFPSLGPTVMVLFGTPREKSARPLDAAVGHAVGIIAGIGCLFLFGMNGKPSAVEAGLSLGYILGGALSVAITAFVLHALKLQHPPAGATTLIISLGVIANPIGILSMAAAIAFTIVASWGLNALLGERPHGWRGAS</sequence>
<dbReference type="EMBL" id="JAROCF010000001">
    <property type="protein sequence ID" value="MDN4613267.1"/>
    <property type="molecule type" value="Genomic_DNA"/>
</dbReference>
<evidence type="ECO:0000313" key="3">
    <source>
        <dbReference type="EMBL" id="MDN4613267.1"/>
    </source>
</evidence>